<protein>
    <submittedName>
        <fullName evidence="2">Uncharacterized protein</fullName>
    </submittedName>
</protein>
<organism evidence="2 3">
    <name type="scientific">Methylobacterium gnaphalii</name>
    <dbReference type="NCBI Taxonomy" id="1010610"/>
    <lineage>
        <taxon>Bacteria</taxon>
        <taxon>Pseudomonadati</taxon>
        <taxon>Pseudomonadota</taxon>
        <taxon>Alphaproteobacteria</taxon>
        <taxon>Hyphomicrobiales</taxon>
        <taxon>Methylobacteriaceae</taxon>
        <taxon>Methylobacterium</taxon>
    </lineage>
</organism>
<sequence>MGAGRSLGEARAEAGRKEQARQAGIVEGRHGREAAIDRAVSRNAAACASMPDRCFERFEYKGLPRAREGAAFESIVK</sequence>
<feature type="compositionally biased region" description="Basic and acidic residues" evidence="1">
    <location>
        <begin position="8"/>
        <end position="20"/>
    </location>
</feature>
<keyword evidence="3" id="KW-1185">Reference proteome</keyword>
<dbReference type="EMBL" id="BJZV01000032">
    <property type="protein sequence ID" value="GEP12183.1"/>
    <property type="molecule type" value="Genomic_DNA"/>
</dbReference>
<evidence type="ECO:0000256" key="1">
    <source>
        <dbReference type="SAM" id="MobiDB-lite"/>
    </source>
</evidence>
<evidence type="ECO:0000313" key="2">
    <source>
        <dbReference type="EMBL" id="GEP12183.1"/>
    </source>
</evidence>
<dbReference type="Proteomes" id="UP000321750">
    <property type="component" value="Unassembled WGS sequence"/>
</dbReference>
<proteinExistence type="predicted"/>
<comment type="caution">
    <text evidence="2">The sequence shown here is derived from an EMBL/GenBank/DDBJ whole genome shotgun (WGS) entry which is preliminary data.</text>
</comment>
<reference evidence="2 3" key="1">
    <citation type="submission" date="2019-07" db="EMBL/GenBank/DDBJ databases">
        <title>Whole genome shotgun sequence of Methylobacterium gnaphalii NBRC 107716.</title>
        <authorList>
            <person name="Hosoyama A."/>
            <person name="Uohara A."/>
            <person name="Ohji S."/>
            <person name="Ichikawa N."/>
        </authorList>
    </citation>
    <scope>NUCLEOTIDE SEQUENCE [LARGE SCALE GENOMIC DNA]</scope>
    <source>
        <strain evidence="2 3">NBRC 107716</strain>
    </source>
</reference>
<feature type="region of interest" description="Disordered" evidence="1">
    <location>
        <begin position="1"/>
        <end position="29"/>
    </location>
</feature>
<evidence type="ECO:0000313" key="3">
    <source>
        <dbReference type="Proteomes" id="UP000321750"/>
    </source>
</evidence>
<name>A0A512JQQ4_9HYPH</name>
<dbReference type="AlphaFoldDB" id="A0A512JQQ4"/>
<accession>A0A512JQQ4</accession>
<gene>
    <name evidence="2" type="ORF">MGN01_40280</name>
</gene>